<dbReference type="Proteomes" id="UP000014243">
    <property type="component" value="Unassembled WGS sequence"/>
</dbReference>
<evidence type="ECO:0000313" key="2">
    <source>
        <dbReference type="Proteomes" id="UP000014243"/>
    </source>
</evidence>
<proteinExistence type="predicted"/>
<dbReference type="EMBL" id="ANKC01000953">
    <property type="protein sequence ID" value="EPC73304.1"/>
    <property type="molecule type" value="Genomic_DNA"/>
</dbReference>
<dbReference type="AlphaFoldDB" id="S2R7J5"/>
<organism evidence="1 2">
    <name type="scientific">Lacticaseibacillus paracasei subsp. paracasei Lpp126</name>
    <dbReference type="NCBI Taxonomy" id="1256206"/>
    <lineage>
        <taxon>Bacteria</taxon>
        <taxon>Bacillati</taxon>
        <taxon>Bacillota</taxon>
        <taxon>Bacilli</taxon>
        <taxon>Lactobacillales</taxon>
        <taxon>Lactobacillaceae</taxon>
        <taxon>Lacticaseibacillus</taxon>
    </lineage>
</organism>
<protein>
    <submittedName>
        <fullName evidence="1">Uncharacterized protein</fullName>
    </submittedName>
</protein>
<name>S2R7J5_LACPA</name>
<gene>
    <name evidence="1" type="ORF">Lpp126_13332</name>
</gene>
<evidence type="ECO:0000313" key="1">
    <source>
        <dbReference type="EMBL" id="EPC73304.1"/>
    </source>
</evidence>
<accession>S2R7J5</accession>
<comment type="caution">
    <text evidence="1">The sequence shown here is derived from an EMBL/GenBank/DDBJ whole genome shotgun (WGS) entry which is preliminary data.</text>
</comment>
<reference evidence="1 2" key="1">
    <citation type="journal article" date="2013" name="PLoS ONE">
        <title>Lactobacillus paracasei comparative genomics: towards species pan-genome definition and exploitation of diversity.</title>
        <authorList>
            <person name="Smokvina T."/>
            <person name="Wels M."/>
            <person name="Polka J."/>
            <person name="Chervaux C."/>
            <person name="Brisse S."/>
            <person name="Boekhorst J."/>
            <person name="van Hylckama Vlieg J.E."/>
            <person name="Siezen R.J."/>
        </authorList>
    </citation>
    <scope>NUCLEOTIDE SEQUENCE [LARGE SCALE GENOMIC DNA]</scope>
    <source>
        <strain evidence="1 2">Lpp126</strain>
    </source>
</reference>
<sequence length="44" mass="5466">MQERTDHDDRFFFYDCGHVFVTTANIKMKFEKLANNHYRLVIQW</sequence>